<dbReference type="EMBL" id="JARIHO010000048">
    <property type="protein sequence ID" value="KAJ7322870.1"/>
    <property type="molecule type" value="Genomic_DNA"/>
</dbReference>
<name>A0AAD7EHX7_9AGAR</name>
<gene>
    <name evidence="2" type="ORF">DFH08DRAFT_352498</name>
</gene>
<feature type="signal peptide" evidence="1">
    <location>
        <begin position="1"/>
        <end position="23"/>
    </location>
</feature>
<dbReference type="Proteomes" id="UP001218218">
    <property type="component" value="Unassembled WGS sequence"/>
</dbReference>
<evidence type="ECO:0000313" key="3">
    <source>
        <dbReference type="Proteomes" id="UP001218218"/>
    </source>
</evidence>
<dbReference type="AlphaFoldDB" id="A0AAD7EHX7"/>
<evidence type="ECO:0008006" key="4">
    <source>
        <dbReference type="Google" id="ProtNLM"/>
    </source>
</evidence>
<keyword evidence="1" id="KW-0732">Signal</keyword>
<comment type="caution">
    <text evidence="2">The sequence shown here is derived from an EMBL/GenBank/DDBJ whole genome shotgun (WGS) entry which is preliminary data.</text>
</comment>
<evidence type="ECO:0000313" key="2">
    <source>
        <dbReference type="EMBL" id="KAJ7322870.1"/>
    </source>
</evidence>
<accession>A0AAD7EHX7</accession>
<reference evidence="2" key="1">
    <citation type="submission" date="2023-03" db="EMBL/GenBank/DDBJ databases">
        <title>Massive genome expansion in bonnet fungi (Mycena s.s.) driven by repeated elements and novel gene families across ecological guilds.</title>
        <authorList>
            <consortium name="Lawrence Berkeley National Laboratory"/>
            <person name="Harder C.B."/>
            <person name="Miyauchi S."/>
            <person name="Viragh M."/>
            <person name="Kuo A."/>
            <person name="Thoen E."/>
            <person name="Andreopoulos B."/>
            <person name="Lu D."/>
            <person name="Skrede I."/>
            <person name="Drula E."/>
            <person name="Henrissat B."/>
            <person name="Morin E."/>
            <person name="Kohler A."/>
            <person name="Barry K."/>
            <person name="LaButti K."/>
            <person name="Morin E."/>
            <person name="Salamov A."/>
            <person name="Lipzen A."/>
            <person name="Mereny Z."/>
            <person name="Hegedus B."/>
            <person name="Baldrian P."/>
            <person name="Stursova M."/>
            <person name="Weitz H."/>
            <person name="Taylor A."/>
            <person name="Grigoriev I.V."/>
            <person name="Nagy L.G."/>
            <person name="Martin F."/>
            <person name="Kauserud H."/>
        </authorList>
    </citation>
    <scope>NUCLEOTIDE SEQUENCE</scope>
    <source>
        <strain evidence="2">CBHHK002</strain>
    </source>
</reference>
<feature type="chain" id="PRO_5042272824" description="Secreted protein" evidence="1">
    <location>
        <begin position="24"/>
        <end position="135"/>
    </location>
</feature>
<keyword evidence="3" id="KW-1185">Reference proteome</keyword>
<sequence>MLSYQSLWHLLTLHTCIISTVACANLTLPSKVQLWGGKSSTFQTPLAVVRNVNIPQDSFQTLEPQMHPCFTATLGLFFGAAATSISHADTPVILNCWQHTLRGLQSPMLMLAESIHMLQVCRYYRRSRNNHAQLL</sequence>
<evidence type="ECO:0000256" key="1">
    <source>
        <dbReference type="SAM" id="SignalP"/>
    </source>
</evidence>
<organism evidence="2 3">
    <name type="scientific">Mycena albidolilacea</name>
    <dbReference type="NCBI Taxonomy" id="1033008"/>
    <lineage>
        <taxon>Eukaryota</taxon>
        <taxon>Fungi</taxon>
        <taxon>Dikarya</taxon>
        <taxon>Basidiomycota</taxon>
        <taxon>Agaricomycotina</taxon>
        <taxon>Agaricomycetes</taxon>
        <taxon>Agaricomycetidae</taxon>
        <taxon>Agaricales</taxon>
        <taxon>Marasmiineae</taxon>
        <taxon>Mycenaceae</taxon>
        <taxon>Mycena</taxon>
    </lineage>
</organism>
<proteinExistence type="predicted"/>
<protein>
    <recommendedName>
        <fullName evidence="4">Secreted protein</fullName>
    </recommendedName>
</protein>